<protein>
    <submittedName>
        <fullName evidence="1">DNA binding protein</fullName>
    </submittedName>
</protein>
<dbReference type="Proteomes" id="UP000011115">
    <property type="component" value="Unassembled WGS sequence"/>
</dbReference>
<dbReference type="Gramene" id="PGSC0003DMT400010137">
    <property type="protein sequence ID" value="PGSC0003DMT400010137"/>
    <property type="gene ID" value="PGSC0003DMG401003973"/>
</dbReference>
<dbReference type="OMA" id="HTSTMNS"/>
<dbReference type="PaxDb" id="4113-PGSC0003DMT400010137"/>
<reference evidence="2" key="1">
    <citation type="journal article" date="2011" name="Nature">
        <title>Genome sequence and analysis of the tuber crop potato.</title>
        <authorList>
            <consortium name="The Potato Genome Sequencing Consortium"/>
        </authorList>
    </citation>
    <scope>NUCLEOTIDE SEQUENCE [LARGE SCALE GENOMIC DNA]</scope>
    <source>
        <strain evidence="2">cv. DM1-3 516 R44</strain>
    </source>
</reference>
<evidence type="ECO:0000313" key="1">
    <source>
        <dbReference type="EnsemblPlants" id="PGSC0003DMT400010137"/>
    </source>
</evidence>
<reference evidence="1" key="2">
    <citation type="submission" date="2015-06" db="UniProtKB">
        <authorList>
            <consortium name="EnsemblPlants"/>
        </authorList>
    </citation>
    <scope>IDENTIFICATION</scope>
    <source>
        <strain evidence="1">DM1-3 516 R44</strain>
    </source>
</reference>
<organism evidence="1 2">
    <name type="scientific">Solanum tuberosum</name>
    <name type="common">Potato</name>
    <dbReference type="NCBI Taxonomy" id="4113"/>
    <lineage>
        <taxon>Eukaryota</taxon>
        <taxon>Viridiplantae</taxon>
        <taxon>Streptophyta</taxon>
        <taxon>Embryophyta</taxon>
        <taxon>Tracheophyta</taxon>
        <taxon>Spermatophyta</taxon>
        <taxon>Magnoliopsida</taxon>
        <taxon>eudicotyledons</taxon>
        <taxon>Gunneridae</taxon>
        <taxon>Pentapetalae</taxon>
        <taxon>asterids</taxon>
        <taxon>lamiids</taxon>
        <taxon>Solanales</taxon>
        <taxon>Solanaceae</taxon>
        <taxon>Solanoideae</taxon>
        <taxon>Solaneae</taxon>
        <taxon>Solanum</taxon>
    </lineage>
</organism>
<dbReference type="HOGENOM" id="CLU_176577_0_0_1"/>
<sequence length="98" mass="11377">MEEHVVSQEKGRHVVHHYLKDTSRELILVVVGTEKSSRHMLYVVSEDYLDAFGHTSTMNSDTKWHAGKEVVEWLTFLVSKHHRSPSISSMYNHVAVRF</sequence>
<dbReference type="InParanoid" id="M0ZXI8"/>
<proteinExistence type="predicted"/>
<evidence type="ECO:0000313" key="2">
    <source>
        <dbReference type="Proteomes" id="UP000011115"/>
    </source>
</evidence>
<keyword evidence="2" id="KW-1185">Reference proteome</keyword>
<dbReference type="EnsemblPlants" id="PGSC0003DMT400010137">
    <property type="protein sequence ID" value="PGSC0003DMT400010137"/>
    <property type="gene ID" value="PGSC0003DMG401003973"/>
</dbReference>
<dbReference type="AlphaFoldDB" id="M0ZXI8"/>
<name>M0ZXI8_SOLTU</name>
<accession>M0ZXI8</accession>